<name>A0A3G2SD31_MALR7</name>
<dbReference type="PANTHER" id="PTHR31051:SF1">
    <property type="entry name" value="PROTEASOME ASSEMBLY CHAPERONE 3"/>
    <property type="match status" value="1"/>
</dbReference>
<dbReference type="STRING" id="425264.A0A3G2SD31"/>
<protein>
    <recommendedName>
        <fullName evidence="3">Proteasome assembly chaperone 3</fullName>
    </recommendedName>
</protein>
<evidence type="ECO:0000313" key="2">
    <source>
        <dbReference type="Proteomes" id="UP000269793"/>
    </source>
</evidence>
<accession>A0A3G2SD31</accession>
<dbReference type="Gene3D" id="3.30.230.90">
    <property type="match status" value="1"/>
</dbReference>
<dbReference type="VEuPathDB" id="FungiDB:DNF11_3747"/>
<sequence length="200" mass="22576">MIANNSGSSFVSYYHLSTYVQFMDTIEPCPTIRNVEVKEIPRDIIATKSCTKASSSGNDITVLCQQYVDRIFVSVSQKGKVGYLLQAHVQLPFAQAYSNEYNSHSTDEAREPTVTFVPLFGAPPKGMEDIYLLYAKQLALHIYSDLCRLEPMKGGDTCKPMVIALALDRIPTENVDDIDFVSERQRLNQICSMMQECRVW</sequence>
<gene>
    <name evidence="1" type="ORF">DNF11_3747</name>
</gene>
<keyword evidence="2" id="KW-1185">Reference proteome</keyword>
<reference evidence="1 2" key="1">
    <citation type="submission" date="2018-10" db="EMBL/GenBank/DDBJ databases">
        <title>Complete genome sequence of Malassezia restricta CBS 7877.</title>
        <authorList>
            <person name="Morand S.C."/>
            <person name="Bertignac M."/>
            <person name="Iltis A."/>
            <person name="Kolder I."/>
            <person name="Pirovano W."/>
            <person name="Jourdain R."/>
            <person name="Clavaud C."/>
        </authorList>
    </citation>
    <scope>NUCLEOTIDE SEQUENCE [LARGE SCALE GENOMIC DNA]</scope>
    <source>
        <strain evidence="1 2">CBS 7877</strain>
    </source>
</reference>
<dbReference type="OrthoDB" id="5593278at2759"/>
<dbReference type="PANTHER" id="PTHR31051">
    <property type="entry name" value="PROTEASOME ASSEMBLY CHAPERONE 3"/>
    <property type="match status" value="1"/>
</dbReference>
<evidence type="ECO:0008006" key="3">
    <source>
        <dbReference type="Google" id="ProtNLM"/>
    </source>
</evidence>
<evidence type="ECO:0000313" key="1">
    <source>
        <dbReference type="EMBL" id="AYO44697.1"/>
    </source>
</evidence>
<dbReference type="InterPro" id="IPR053720">
    <property type="entry name" value="Psm_Assembly_Chaperone"/>
</dbReference>
<dbReference type="Proteomes" id="UP000269793">
    <property type="component" value="Chromosome VII"/>
</dbReference>
<dbReference type="GO" id="GO:0043248">
    <property type="term" value="P:proteasome assembly"/>
    <property type="evidence" value="ECO:0007669"/>
    <property type="project" value="InterPro"/>
</dbReference>
<organism evidence="1 2">
    <name type="scientific">Malassezia restricta (strain ATCC 96810 / NBRC 103918 / CBS 7877)</name>
    <name type="common">Seborrheic dermatitis infection agent</name>
    <dbReference type="NCBI Taxonomy" id="425264"/>
    <lineage>
        <taxon>Eukaryota</taxon>
        <taxon>Fungi</taxon>
        <taxon>Dikarya</taxon>
        <taxon>Basidiomycota</taxon>
        <taxon>Ustilaginomycotina</taxon>
        <taxon>Malasseziomycetes</taxon>
        <taxon>Malasseziales</taxon>
        <taxon>Malasseziaceae</taxon>
        <taxon>Malassezia</taxon>
    </lineage>
</organism>
<dbReference type="EMBL" id="CP033154">
    <property type="protein sequence ID" value="AYO44697.1"/>
    <property type="molecule type" value="Genomic_DNA"/>
</dbReference>
<dbReference type="InterPro" id="IPR018788">
    <property type="entry name" value="Proteasome_assmbl_chp_3"/>
</dbReference>
<dbReference type="AlphaFoldDB" id="A0A3G2SD31"/>
<proteinExistence type="predicted"/>